<dbReference type="Proteomes" id="UP000289808">
    <property type="component" value="Unassembled WGS sequence"/>
</dbReference>
<sequence>MMANGWKTPKQIQEDYNLADKTWATWRKQCEASPYADAIVRVSTRSTFIIEPLWQKFLIWQSKNFEEKHLDPHLRDLKVLKEN</sequence>
<keyword evidence="4" id="KW-1185">Reference proteome</keyword>
<protein>
    <submittedName>
        <fullName evidence="2">Uncharacterized protein</fullName>
    </submittedName>
</protein>
<dbReference type="RefSeq" id="WP_005719186.1">
    <property type="nucleotide sequence ID" value="NZ_CP033426.1"/>
</dbReference>
<dbReference type="EMBL" id="JBETVU010000012">
    <property type="protein sequence ID" value="MES5149007.1"/>
    <property type="molecule type" value="Genomic_DNA"/>
</dbReference>
<accession>A0A135ZER0</accession>
<dbReference type="EMBL" id="SCLX01000029">
    <property type="protein sequence ID" value="RXF57653.1"/>
    <property type="molecule type" value="Genomic_DNA"/>
</dbReference>
<evidence type="ECO:0000313" key="3">
    <source>
        <dbReference type="Proteomes" id="UP000289808"/>
    </source>
</evidence>
<name>A0A135ZER0_9LACO</name>
<gene>
    <name evidence="1" type="ORF">ABVC42_03570</name>
    <name evidence="2" type="ORF">ERD32_06040</name>
</gene>
<comment type="caution">
    <text evidence="2">The sequence shown here is derived from an EMBL/GenBank/DDBJ whole genome shotgun (WGS) entry which is preliminary data.</text>
</comment>
<evidence type="ECO:0000313" key="1">
    <source>
        <dbReference type="EMBL" id="MES5149007.1"/>
    </source>
</evidence>
<dbReference type="Proteomes" id="UP001434419">
    <property type="component" value="Unassembled WGS sequence"/>
</dbReference>
<organism evidence="2 3">
    <name type="scientific">Lactobacillus crispatus</name>
    <dbReference type="NCBI Taxonomy" id="47770"/>
    <lineage>
        <taxon>Bacteria</taxon>
        <taxon>Bacillati</taxon>
        <taxon>Bacillota</taxon>
        <taxon>Bacilli</taxon>
        <taxon>Lactobacillales</taxon>
        <taxon>Lactobacillaceae</taxon>
        <taxon>Lactobacillus</taxon>
    </lineage>
</organism>
<dbReference type="AlphaFoldDB" id="A0A135ZER0"/>
<reference evidence="2 3" key="1">
    <citation type="submission" date="2019-01" db="EMBL/GenBank/DDBJ databases">
        <title>The genome sequence of Lactobacillus crispatus L49.</title>
        <authorList>
            <person name="Zhong J."/>
            <person name="Zhang J."/>
        </authorList>
    </citation>
    <scope>NUCLEOTIDE SEQUENCE [LARGE SCALE GENOMIC DNA]</scope>
    <source>
        <strain evidence="2 3">L49</strain>
    </source>
</reference>
<proteinExistence type="predicted"/>
<evidence type="ECO:0000313" key="2">
    <source>
        <dbReference type="EMBL" id="RXF57653.1"/>
    </source>
</evidence>
<evidence type="ECO:0000313" key="4">
    <source>
        <dbReference type="Proteomes" id="UP001434419"/>
    </source>
</evidence>
<reference evidence="1" key="2">
    <citation type="submission" date="2024-06" db="EMBL/GenBank/DDBJ databases">
        <title>Vaginal Lactobacillus fatty acid response mechanisms reveal a metabolite-targeted strategy for bacterial vaginosis treatment.</title>
        <authorList>
            <person name="Zhu M."/>
            <person name="Blainey P.C."/>
            <person name="Bloom S.M."/>
            <person name="Kwon D.S."/>
        </authorList>
    </citation>
    <scope>NUCLEOTIDE SEQUENCE</scope>
    <source>
        <strain evidence="1">194_F1_1</strain>
    </source>
</reference>